<gene>
    <name evidence="4" type="primary">bamB_4</name>
    <name evidence="4" type="ORF">PX52LOC_06162</name>
</gene>
<dbReference type="EMBL" id="CP042425">
    <property type="protein sequence ID" value="QEL19105.1"/>
    <property type="molecule type" value="Genomic_DNA"/>
</dbReference>
<organism evidence="4 5">
    <name type="scientific">Limnoglobus roseus</name>
    <dbReference type="NCBI Taxonomy" id="2598579"/>
    <lineage>
        <taxon>Bacteria</taxon>
        <taxon>Pseudomonadati</taxon>
        <taxon>Planctomycetota</taxon>
        <taxon>Planctomycetia</taxon>
        <taxon>Gemmatales</taxon>
        <taxon>Gemmataceae</taxon>
        <taxon>Limnoglobus</taxon>
    </lineage>
</organism>
<dbReference type="Pfam" id="PF13360">
    <property type="entry name" value="PQQ_2"/>
    <property type="match status" value="2"/>
</dbReference>
<proteinExistence type="predicted"/>
<evidence type="ECO:0000313" key="5">
    <source>
        <dbReference type="Proteomes" id="UP000324974"/>
    </source>
</evidence>
<keyword evidence="2" id="KW-0732">Signal</keyword>
<accession>A0A5C1AKC0</accession>
<dbReference type="InterPro" id="IPR018391">
    <property type="entry name" value="PQQ_b-propeller_rpt"/>
</dbReference>
<feature type="domain" description="Pyrrolo-quinoline quinone repeat" evidence="3">
    <location>
        <begin position="892"/>
        <end position="1039"/>
    </location>
</feature>
<dbReference type="SMART" id="SM00564">
    <property type="entry name" value="PQQ"/>
    <property type="match status" value="6"/>
</dbReference>
<dbReference type="AlphaFoldDB" id="A0A5C1AKC0"/>
<dbReference type="InterPro" id="IPR011047">
    <property type="entry name" value="Quinoprotein_ADH-like_sf"/>
</dbReference>
<feature type="chain" id="PRO_5023131647" evidence="2">
    <location>
        <begin position="22"/>
        <end position="1139"/>
    </location>
</feature>
<dbReference type="Gene3D" id="2.130.10.10">
    <property type="entry name" value="YVTN repeat-like/Quinoprotein amine dehydrogenase"/>
    <property type="match status" value="2"/>
</dbReference>
<dbReference type="InterPro" id="IPR015943">
    <property type="entry name" value="WD40/YVTN_repeat-like_dom_sf"/>
</dbReference>
<dbReference type="PANTHER" id="PTHR34512:SF30">
    <property type="entry name" value="OUTER MEMBRANE PROTEIN ASSEMBLY FACTOR BAMB"/>
    <property type="match status" value="1"/>
</dbReference>
<evidence type="ECO:0000259" key="3">
    <source>
        <dbReference type="Pfam" id="PF13360"/>
    </source>
</evidence>
<reference evidence="5" key="1">
    <citation type="submission" date="2019-08" db="EMBL/GenBank/DDBJ databases">
        <title>Limnoglobus roseus gen. nov., sp. nov., a novel freshwater planctomycete with a giant genome from the family Gemmataceae.</title>
        <authorList>
            <person name="Kulichevskaya I.S."/>
            <person name="Naumoff D.G."/>
            <person name="Miroshnikov K."/>
            <person name="Ivanova A."/>
            <person name="Philippov D.A."/>
            <person name="Hakobyan A."/>
            <person name="Rijpstra I.C."/>
            <person name="Sinninghe Damste J.S."/>
            <person name="Liesack W."/>
            <person name="Dedysh S.N."/>
        </authorList>
    </citation>
    <scope>NUCLEOTIDE SEQUENCE [LARGE SCALE GENOMIC DNA]</scope>
    <source>
        <strain evidence="5">PX52</strain>
    </source>
</reference>
<dbReference type="SUPFAM" id="SSF50998">
    <property type="entry name" value="Quinoprotein alcohol dehydrogenase-like"/>
    <property type="match status" value="2"/>
</dbReference>
<name>A0A5C1AKC0_9BACT</name>
<dbReference type="KEGG" id="lrs:PX52LOC_06162"/>
<evidence type="ECO:0000256" key="1">
    <source>
        <dbReference type="SAM" id="MobiDB-lite"/>
    </source>
</evidence>
<dbReference type="PANTHER" id="PTHR34512">
    <property type="entry name" value="CELL SURFACE PROTEIN"/>
    <property type="match status" value="1"/>
</dbReference>
<dbReference type="InterPro" id="IPR002372">
    <property type="entry name" value="PQQ_rpt_dom"/>
</dbReference>
<protein>
    <submittedName>
        <fullName evidence="4">Outer membrane protein assembly factor BamB</fullName>
    </submittedName>
</protein>
<feature type="signal peptide" evidence="2">
    <location>
        <begin position="1"/>
        <end position="21"/>
    </location>
</feature>
<feature type="domain" description="Pyrrolo-quinoline quinone repeat" evidence="3">
    <location>
        <begin position="536"/>
        <end position="655"/>
    </location>
</feature>
<evidence type="ECO:0000256" key="2">
    <source>
        <dbReference type="SAM" id="SignalP"/>
    </source>
</evidence>
<evidence type="ECO:0000313" key="4">
    <source>
        <dbReference type="EMBL" id="QEL19105.1"/>
    </source>
</evidence>
<keyword evidence="5" id="KW-1185">Reference proteome</keyword>
<feature type="region of interest" description="Disordered" evidence="1">
    <location>
        <begin position="237"/>
        <end position="280"/>
    </location>
</feature>
<sequence>MRRVSRIVTVVVLLIVGTARAAEVPESANVRGESTTSRKRLAEAEQKIVAGKSAEAIDDLQRILDEVGDTLVTADGKQFYAARQYVHQFLAKLPDPELKKYRDRVEEPAAKLLALGKSRRETRPLLELLDRYALSRPAEDAILLLAELAFERGQFAMAEGYWKKLLPEAEGYRYPGVKTALPLVRAKIILATQYRGDRQAAGRVLADFQKAEPKAEGHIAGKTGNLSTILAELLSDTPPRLSSPANPADWSSLGGSPSREGRVPGNLHRHWPSQPTWKTPIPPVEGVGKIGASPGSGPVKSLAFHPVVMDGRAYIADAGRVIAFDLRTGTAEVVFDQRSIAKPALGKDTLRLPTATDTDFTLTATGGRLYFRFGSPLLFPVPADVEALVTRPSTLICLARPPESLPDALPTRVAWKRFPPVAGDGPASWEGSPLVVDGHVLAAFVRSEGGRAVQAIACYRDDGERPIWVTDVCEVSTAAGRTRPELLTLAGRNVVFCSHSGVVAAVNLHTGKPAWAYRYPRIRRFPGDGRYRDLSPPVAAAGRVFVAPNDGDQLLAFDAESGKLLWQDGPLLFDHVIGAAAGKVVATVAGPQRGIRAYDAATGSCDGLTGWRNHDDPYLPTFGRGLLSDEVIAWPTATALYTIRLADGTVAAQPVRVPHGNLAYAWNVLLVATATEVWGYVQEGDEPPRESPQPRPILLGAIPPTETVRPIEPKVGLPLRLDSPAVLERVTAANPERAANVGAMARTKDGQRLLVRAGVAGAEFVTSAATLVPYDGVRPTTVVARGGHFLLASDDNVSQVDSVRGRAIWTVTQPDIIEVIPIRNGLVLRVGEHHLVAYELATGRICWALDSHKRSRLPEPAIESGARFLSAVAFEDRLLVQLSTGRRWLIEAAKGHVLKEADTADREWATPPQRLTDGAVVVADGPSRVSAIDTACRVLWSFDAKREASLTGEAAGVRVIGDSVYVFVHRNHGVEVERLSALAGLTRWADRPALLKADADPLTALADDERIYVPTAGQLVAFKLDTGREAWQAELPPAESWQTVLTQNRLVVLPKYAVTANASAVFESFLRFPHMRRVLGLLHTLADDSFRGNVPVLLFDPRTGRLQQRLDIAAVGSVSVDVGGDGVWIAAGGAMYRLH</sequence>
<dbReference type="Proteomes" id="UP000324974">
    <property type="component" value="Chromosome"/>
</dbReference>